<protein>
    <submittedName>
        <fullName evidence="1">Uncharacterized protein</fullName>
    </submittedName>
</protein>
<keyword evidence="2" id="KW-1185">Reference proteome</keyword>
<proteinExistence type="predicted"/>
<evidence type="ECO:0000313" key="1">
    <source>
        <dbReference type="EMBL" id="GFN90742.1"/>
    </source>
</evidence>
<reference evidence="1 2" key="1">
    <citation type="journal article" date="2021" name="Elife">
        <title>Chloroplast acquisition without the gene transfer in kleptoplastic sea slugs, Plakobranchus ocellatus.</title>
        <authorList>
            <person name="Maeda T."/>
            <person name="Takahashi S."/>
            <person name="Yoshida T."/>
            <person name="Shimamura S."/>
            <person name="Takaki Y."/>
            <person name="Nagai Y."/>
            <person name="Toyoda A."/>
            <person name="Suzuki Y."/>
            <person name="Arimoto A."/>
            <person name="Ishii H."/>
            <person name="Satoh N."/>
            <person name="Nishiyama T."/>
            <person name="Hasebe M."/>
            <person name="Maruyama T."/>
            <person name="Minagawa J."/>
            <person name="Obokata J."/>
            <person name="Shigenobu S."/>
        </authorList>
    </citation>
    <scope>NUCLEOTIDE SEQUENCE [LARGE SCALE GENOMIC DNA]</scope>
</reference>
<dbReference type="EMBL" id="BLXT01002056">
    <property type="protein sequence ID" value="GFN90742.1"/>
    <property type="molecule type" value="Genomic_DNA"/>
</dbReference>
<sequence>MDTPPTLFHRALSTTSRPFVSVDITPHCTIYTLDDVGSGHKPVQTKIALQEEPPGSVGIQIGRTMLEKLILSLICKMKLKTSIKPIRRSERSYPQLSKTIIHGARDQNTNTYWTHDLKEAMQPLPND</sequence>
<name>A0AAV3Z8G7_9GAST</name>
<evidence type="ECO:0000313" key="2">
    <source>
        <dbReference type="Proteomes" id="UP000735302"/>
    </source>
</evidence>
<dbReference type="Proteomes" id="UP000735302">
    <property type="component" value="Unassembled WGS sequence"/>
</dbReference>
<comment type="caution">
    <text evidence="1">The sequence shown here is derived from an EMBL/GenBank/DDBJ whole genome shotgun (WGS) entry which is preliminary data.</text>
</comment>
<dbReference type="AlphaFoldDB" id="A0AAV3Z8G7"/>
<organism evidence="1 2">
    <name type="scientific">Plakobranchus ocellatus</name>
    <dbReference type="NCBI Taxonomy" id="259542"/>
    <lineage>
        <taxon>Eukaryota</taxon>
        <taxon>Metazoa</taxon>
        <taxon>Spiralia</taxon>
        <taxon>Lophotrochozoa</taxon>
        <taxon>Mollusca</taxon>
        <taxon>Gastropoda</taxon>
        <taxon>Heterobranchia</taxon>
        <taxon>Euthyneura</taxon>
        <taxon>Panpulmonata</taxon>
        <taxon>Sacoglossa</taxon>
        <taxon>Placobranchoidea</taxon>
        <taxon>Plakobranchidae</taxon>
        <taxon>Plakobranchus</taxon>
    </lineage>
</organism>
<gene>
    <name evidence="1" type="ORF">PoB_001724800</name>
</gene>
<accession>A0AAV3Z8G7</accession>